<dbReference type="GO" id="GO:0022627">
    <property type="term" value="C:cytosolic small ribosomal subunit"/>
    <property type="evidence" value="ECO:0007669"/>
    <property type="project" value="TreeGrafter"/>
</dbReference>
<keyword evidence="6" id="KW-1185">Reference proteome</keyword>
<keyword evidence="5" id="KW-0687">Ribonucleoprotein</keyword>
<dbReference type="PANTHER" id="PTHR33231">
    <property type="entry name" value="30S RIBOSOMAL PROTEIN"/>
    <property type="match status" value="1"/>
</dbReference>
<dbReference type="InterPro" id="IPR003489">
    <property type="entry name" value="RHF/RaiA"/>
</dbReference>
<dbReference type="InterPro" id="IPR050574">
    <property type="entry name" value="HPF/YfiA_ribosome-assoc"/>
</dbReference>
<dbReference type="GO" id="GO:0043024">
    <property type="term" value="F:ribosomal small subunit binding"/>
    <property type="evidence" value="ECO:0007669"/>
    <property type="project" value="TreeGrafter"/>
</dbReference>
<dbReference type="SUPFAM" id="SSF69754">
    <property type="entry name" value="Ribosome binding protein Y (YfiA homologue)"/>
    <property type="match status" value="1"/>
</dbReference>
<accession>A6G444</accession>
<comment type="subunit">
    <text evidence="2">Associates exclusively with 100S ribosomes, which are dimers of 70S ribosomes.</text>
</comment>
<comment type="caution">
    <text evidence="5">The sequence shown here is derived from an EMBL/GenBank/DDBJ whole genome shotgun (WGS) entry which is preliminary data.</text>
</comment>
<dbReference type="GO" id="GO:0045900">
    <property type="term" value="P:negative regulation of translational elongation"/>
    <property type="evidence" value="ECO:0007669"/>
    <property type="project" value="TreeGrafter"/>
</dbReference>
<reference evidence="5 6" key="1">
    <citation type="submission" date="2007-06" db="EMBL/GenBank/DDBJ databases">
        <authorList>
            <person name="Shimkets L."/>
            <person name="Ferriera S."/>
            <person name="Johnson J."/>
            <person name="Kravitz S."/>
            <person name="Beeson K."/>
            <person name="Sutton G."/>
            <person name="Rogers Y.-H."/>
            <person name="Friedman R."/>
            <person name="Frazier M."/>
            <person name="Venter J.C."/>
        </authorList>
    </citation>
    <scope>NUCLEOTIDE SEQUENCE [LARGE SCALE GENOMIC DNA]</scope>
    <source>
        <strain evidence="5 6">SIR-1</strain>
    </source>
</reference>
<dbReference type="AlphaFoldDB" id="A6G444"/>
<dbReference type="InterPro" id="IPR032528">
    <property type="entry name" value="Ribosom_S30AE_C"/>
</dbReference>
<evidence type="ECO:0000259" key="4">
    <source>
        <dbReference type="Pfam" id="PF16321"/>
    </source>
</evidence>
<dbReference type="Pfam" id="PF02482">
    <property type="entry name" value="Ribosomal_S30AE"/>
    <property type="match status" value="1"/>
</dbReference>
<dbReference type="PANTHER" id="PTHR33231:SF1">
    <property type="entry name" value="30S RIBOSOMAL PROTEIN"/>
    <property type="match status" value="1"/>
</dbReference>
<keyword evidence="1" id="KW-0810">Translation regulation</keyword>
<dbReference type="Pfam" id="PF16321">
    <property type="entry name" value="Ribosom_S30AE_C"/>
    <property type="match status" value="1"/>
</dbReference>
<feature type="domain" description="Sigma 54 modulation/S30EA ribosomal protein C-terminal" evidence="4">
    <location>
        <begin position="134"/>
        <end position="190"/>
    </location>
</feature>
<dbReference type="EMBL" id="ABCS01000020">
    <property type="protein sequence ID" value="EDM79367.1"/>
    <property type="molecule type" value="Genomic_DNA"/>
</dbReference>
<dbReference type="InterPro" id="IPR036567">
    <property type="entry name" value="RHF-like"/>
</dbReference>
<dbReference type="Gene3D" id="3.30.505.50">
    <property type="entry name" value="Sigma 54 modulation/S30EA ribosomal protein, C-terminal domain"/>
    <property type="match status" value="1"/>
</dbReference>
<dbReference type="InterPro" id="IPR038416">
    <property type="entry name" value="Ribosom_S30AE_C_sf"/>
</dbReference>
<evidence type="ECO:0000313" key="5">
    <source>
        <dbReference type="EMBL" id="EDM79367.1"/>
    </source>
</evidence>
<dbReference type="NCBIfam" id="TIGR00741">
    <property type="entry name" value="yfiA"/>
    <property type="match status" value="1"/>
</dbReference>
<dbReference type="CDD" id="cd00552">
    <property type="entry name" value="RaiA"/>
    <property type="match status" value="1"/>
</dbReference>
<evidence type="ECO:0000256" key="2">
    <source>
        <dbReference type="ARBA" id="ARBA00038695"/>
    </source>
</evidence>
<keyword evidence="5" id="KW-0689">Ribosomal protein</keyword>
<proteinExistence type="predicted"/>
<dbReference type="STRING" id="391625.PPSIR1_02401"/>
<evidence type="ECO:0000313" key="6">
    <source>
        <dbReference type="Proteomes" id="UP000005801"/>
    </source>
</evidence>
<dbReference type="eggNOG" id="COG1544">
    <property type="taxonomic scope" value="Bacteria"/>
</dbReference>
<dbReference type="Gene3D" id="3.30.160.100">
    <property type="entry name" value="Ribosome hibernation promotion factor-like"/>
    <property type="match status" value="1"/>
</dbReference>
<protein>
    <recommendedName>
        <fullName evidence="3">Ribosome hibernation promoting factor</fullName>
    </recommendedName>
</protein>
<dbReference type="Proteomes" id="UP000005801">
    <property type="component" value="Unassembled WGS sequence"/>
</dbReference>
<evidence type="ECO:0000256" key="3">
    <source>
        <dbReference type="ARBA" id="ARBA00041148"/>
    </source>
</evidence>
<organism evidence="5 6">
    <name type="scientific">Plesiocystis pacifica SIR-1</name>
    <dbReference type="NCBI Taxonomy" id="391625"/>
    <lineage>
        <taxon>Bacteria</taxon>
        <taxon>Pseudomonadati</taxon>
        <taxon>Myxococcota</taxon>
        <taxon>Polyangia</taxon>
        <taxon>Nannocystales</taxon>
        <taxon>Nannocystaceae</taxon>
        <taxon>Plesiocystis</taxon>
    </lineage>
</organism>
<name>A6G444_9BACT</name>
<evidence type="ECO:0000256" key="1">
    <source>
        <dbReference type="ARBA" id="ARBA00022845"/>
    </source>
</evidence>
<sequence length="200" mass="22875">MESSDALRNYAEDRLAKIKRYFSDPLKVNCTFSVEKINHIAQFDVTLRNGLQLHSSEKTESMYSSIDMALAKMERQVRRYKDRITNHKPHKGKAARVRQVVFSLDGQEEPETMVQAEERRAAESQSSPVVPAEEAATIIRETEFQAGRLKVREAVMQLNLAHKQFLVFTNTETGDINVIYRLEDEGSYGLIETRGHVEDA</sequence>
<gene>
    <name evidence="5" type="ORF">PPSIR1_02401</name>
</gene>